<sequence>MDGEYAPITGVADSRSNRNSLSYAPDVPVDLKDAGTRTTIEGGQEHPEQSEMLLSGFAGLGDPNFTVALTQPEPVRPAPAPVQPPQQSVWAKKAMILKKRSSTYKNDTLLPFPPIPPKAHRASYTPAVPSPLNPASTSSEGEPSIGRPSRSSSSERREVTSPSPPHSTHSHSSEPRARALYTPEPTIPQASLLDLGREYDRYPARSTRNSAGSIHKTPSATPPQRNSNPIPEIPDNDAVIDAHDPEKDFIPYATGESFTKPTFINAGFPLYIDEKEADDYLHNPGSSDDEKLSSHSLKGVGWRGILSFFSFWLFVAGMICLFIVLPVLTFTGYVNTAGGTSSDDGSGQPIKIEPWEYVETNYQFPILSGIRTSMVDPTTPESAKTRMSTTGQKLKLVFSDEFNTDGRTFYEGDDQFWTAPDLHYAATSDLEWYDPDSVTTAAGTLRLKLDAWKNHDLNYRSGMLQSWNKLCFKGGVLEVSASLPAPGGKLGLWPGIWTLGNLARPGYLATSDGTWPYAYDECDVGITPNQSSPDGISYLPGQRLNSCTCKGEDHPNAGAGRGAPEIDALEASGTGALNLGVASQSTQLAPFDIFYIPDYDFLEIHNHSVTEMNTWAGGPFQQAISGVTALNNDWYGGKEFQKYAFEYTPGKGSGHITWFVGDEPTFTVQGEATGPNGNVGARHISQEPMSIVLNLGVSNSWVYIDWPALEFPTTMYIDYVRIYQPEGSEMITCDPPGYPTTKYIQNHLNAYTNPNLTSWEKAGYNFPKNTLMNGCSK</sequence>
<evidence type="ECO:0000256" key="1">
    <source>
        <dbReference type="ARBA" id="ARBA00004606"/>
    </source>
</evidence>
<keyword evidence="8" id="KW-0961">Cell wall biogenesis/degradation</keyword>
<dbReference type="InterPro" id="IPR005629">
    <property type="entry name" value="Skn1/Kre6/Sbg1"/>
</dbReference>
<feature type="domain" description="GH16" evidence="11">
    <location>
        <begin position="372"/>
        <end position="728"/>
    </location>
</feature>
<keyword evidence="3 10" id="KW-0812">Transmembrane</keyword>
<dbReference type="GO" id="GO:0005886">
    <property type="term" value="C:plasma membrane"/>
    <property type="evidence" value="ECO:0007669"/>
    <property type="project" value="TreeGrafter"/>
</dbReference>
<comment type="subcellular location">
    <subcellularLocation>
        <location evidence="1">Membrane</location>
        <topology evidence="1">Single-pass type II membrane protein</topology>
    </subcellularLocation>
</comment>
<dbReference type="InterPro" id="IPR000757">
    <property type="entry name" value="Beta-glucanase-like"/>
</dbReference>
<feature type="transmembrane region" description="Helical" evidence="10">
    <location>
        <begin position="305"/>
        <end position="328"/>
    </location>
</feature>
<evidence type="ECO:0000259" key="11">
    <source>
        <dbReference type="PROSITE" id="PS51762"/>
    </source>
</evidence>
<gene>
    <name evidence="12" type="ORF">TWF696_006910</name>
</gene>
<dbReference type="CDD" id="cd02180">
    <property type="entry name" value="GH16_fungal_KRE6_glucanase"/>
    <property type="match status" value="1"/>
</dbReference>
<evidence type="ECO:0000313" key="12">
    <source>
        <dbReference type="EMBL" id="KAK6346802.1"/>
    </source>
</evidence>
<dbReference type="PANTHER" id="PTHR31361:SF1">
    <property type="entry name" value="BETA-GLUCAN SYNTHESIS-ASSOCIATED PROTEIN KRE6-RELATED"/>
    <property type="match status" value="1"/>
</dbReference>
<organism evidence="12 13">
    <name type="scientific">Orbilia brochopaga</name>
    <dbReference type="NCBI Taxonomy" id="3140254"/>
    <lineage>
        <taxon>Eukaryota</taxon>
        <taxon>Fungi</taxon>
        <taxon>Dikarya</taxon>
        <taxon>Ascomycota</taxon>
        <taxon>Pezizomycotina</taxon>
        <taxon>Orbiliomycetes</taxon>
        <taxon>Orbiliales</taxon>
        <taxon>Orbiliaceae</taxon>
        <taxon>Orbilia</taxon>
    </lineage>
</organism>
<dbReference type="InterPro" id="IPR013320">
    <property type="entry name" value="ConA-like_dom_sf"/>
</dbReference>
<feature type="region of interest" description="Disordered" evidence="9">
    <location>
        <begin position="64"/>
        <end position="88"/>
    </location>
</feature>
<keyword evidence="13" id="KW-1185">Reference proteome</keyword>
<dbReference type="PROSITE" id="PS51762">
    <property type="entry name" value="GH16_2"/>
    <property type="match status" value="1"/>
</dbReference>
<proteinExistence type="inferred from homology"/>
<evidence type="ECO:0000256" key="10">
    <source>
        <dbReference type="SAM" id="Phobius"/>
    </source>
</evidence>
<evidence type="ECO:0000256" key="8">
    <source>
        <dbReference type="ARBA" id="ARBA00023316"/>
    </source>
</evidence>
<keyword evidence="7" id="KW-0325">Glycoprotein</keyword>
<evidence type="ECO:0000256" key="6">
    <source>
        <dbReference type="ARBA" id="ARBA00023136"/>
    </source>
</evidence>
<feature type="region of interest" description="Disordered" evidence="9">
    <location>
        <begin position="1"/>
        <end position="33"/>
    </location>
</feature>
<evidence type="ECO:0000256" key="4">
    <source>
        <dbReference type="ARBA" id="ARBA00022968"/>
    </source>
</evidence>
<dbReference type="PANTHER" id="PTHR31361">
    <property type="entry name" value="BETA-GLUCAN SYNTHESIS-ASSOCIATED PROTEIN KRE6-RELATED"/>
    <property type="match status" value="1"/>
</dbReference>
<evidence type="ECO:0000256" key="3">
    <source>
        <dbReference type="ARBA" id="ARBA00022692"/>
    </source>
</evidence>
<feature type="compositionally biased region" description="Polar residues" evidence="9">
    <location>
        <begin position="206"/>
        <end position="229"/>
    </location>
</feature>
<accession>A0AAV9UTX5</accession>
<dbReference type="SUPFAM" id="SSF49899">
    <property type="entry name" value="Concanavalin A-like lectins/glucanases"/>
    <property type="match status" value="1"/>
</dbReference>
<evidence type="ECO:0000256" key="9">
    <source>
        <dbReference type="SAM" id="MobiDB-lite"/>
    </source>
</evidence>
<protein>
    <recommendedName>
        <fullName evidence="11">GH16 domain-containing protein</fullName>
    </recommendedName>
</protein>
<dbReference type="GO" id="GO:0015926">
    <property type="term" value="F:glucosidase activity"/>
    <property type="evidence" value="ECO:0007669"/>
    <property type="project" value="TreeGrafter"/>
</dbReference>
<feature type="compositionally biased region" description="Low complexity" evidence="9">
    <location>
        <begin position="142"/>
        <end position="152"/>
    </location>
</feature>
<keyword evidence="6 10" id="KW-0472">Membrane</keyword>
<comment type="caution">
    <text evidence="12">The sequence shown here is derived from an EMBL/GenBank/DDBJ whole genome shotgun (WGS) entry which is preliminary data.</text>
</comment>
<dbReference type="EMBL" id="JAVHNQ010000005">
    <property type="protein sequence ID" value="KAK6346802.1"/>
    <property type="molecule type" value="Genomic_DNA"/>
</dbReference>
<dbReference type="GO" id="GO:0031505">
    <property type="term" value="P:fungal-type cell wall organization"/>
    <property type="evidence" value="ECO:0007669"/>
    <property type="project" value="TreeGrafter"/>
</dbReference>
<keyword evidence="5 10" id="KW-1133">Transmembrane helix</keyword>
<dbReference type="Proteomes" id="UP001375240">
    <property type="component" value="Unassembled WGS sequence"/>
</dbReference>
<evidence type="ECO:0000256" key="5">
    <source>
        <dbReference type="ARBA" id="ARBA00022989"/>
    </source>
</evidence>
<dbReference type="Gene3D" id="2.60.120.200">
    <property type="match status" value="1"/>
</dbReference>
<comment type="similarity">
    <text evidence="2">Belongs to the SKN1/KRE6 family.</text>
</comment>
<name>A0AAV9UTX5_9PEZI</name>
<dbReference type="Pfam" id="PF03935">
    <property type="entry name" value="SKN1_KRE6_Sbg1"/>
    <property type="match status" value="1"/>
</dbReference>
<reference evidence="12 13" key="1">
    <citation type="submission" date="2019-10" db="EMBL/GenBank/DDBJ databases">
        <authorList>
            <person name="Palmer J.M."/>
        </authorList>
    </citation>
    <scope>NUCLEOTIDE SEQUENCE [LARGE SCALE GENOMIC DNA]</scope>
    <source>
        <strain evidence="12 13">TWF696</strain>
    </source>
</reference>
<dbReference type="GO" id="GO:0006078">
    <property type="term" value="P:(1-&gt;6)-beta-D-glucan biosynthetic process"/>
    <property type="evidence" value="ECO:0007669"/>
    <property type="project" value="TreeGrafter"/>
</dbReference>
<dbReference type="AlphaFoldDB" id="A0AAV9UTX5"/>
<keyword evidence="4" id="KW-0735">Signal-anchor</keyword>
<evidence type="ECO:0000256" key="2">
    <source>
        <dbReference type="ARBA" id="ARBA00010962"/>
    </source>
</evidence>
<evidence type="ECO:0000256" key="7">
    <source>
        <dbReference type="ARBA" id="ARBA00023180"/>
    </source>
</evidence>
<feature type="region of interest" description="Disordered" evidence="9">
    <location>
        <begin position="102"/>
        <end position="237"/>
    </location>
</feature>
<evidence type="ECO:0000313" key="13">
    <source>
        <dbReference type="Proteomes" id="UP001375240"/>
    </source>
</evidence>
<feature type="compositionally biased region" description="Pro residues" evidence="9">
    <location>
        <begin position="74"/>
        <end position="84"/>
    </location>
</feature>
<dbReference type="GO" id="GO:0005789">
    <property type="term" value="C:endoplasmic reticulum membrane"/>
    <property type="evidence" value="ECO:0007669"/>
    <property type="project" value="TreeGrafter"/>
</dbReference>